<dbReference type="EMBL" id="BEYU01000019">
    <property type="protein sequence ID" value="GBG26195.1"/>
    <property type="molecule type" value="Genomic_DNA"/>
</dbReference>
<evidence type="ECO:0000313" key="2">
    <source>
        <dbReference type="EMBL" id="GBG26195.1"/>
    </source>
</evidence>
<keyword evidence="3" id="KW-1185">Reference proteome</keyword>
<feature type="transmembrane region" description="Helical" evidence="1">
    <location>
        <begin position="116"/>
        <end position="137"/>
    </location>
</feature>
<dbReference type="Proteomes" id="UP000241890">
    <property type="component" value="Unassembled WGS sequence"/>
</dbReference>
<keyword evidence="1" id="KW-0472">Membrane</keyword>
<feature type="transmembrane region" description="Helical" evidence="1">
    <location>
        <begin position="80"/>
        <end position="104"/>
    </location>
</feature>
<name>A0A2R5G6P0_9STRA</name>
<comment type="caution">
    <text evidence="2">The sequence shown here is derived from an EMBL/GenBank/DDBJ whole genome shotgun (WGS) entry which is preliminary data.</text>
</comment>
<dbReference type="InParanoid" id="A0A2R5G6P0"/>
<organism evidence="2 3">
    <name type="scientific">Hondaea fermentalgiana</name>
    <dbReference type="NCBI Taxonomy" id="2315210"/>
    <lineage>
        <taxon>Eukaryota</taxon>
        <taxon>Sar</taxon>
        <taxon>Stramenopiles</taxon>
        <taxon>Bigyra</taxon>
        <taxon>Labyrinthulomycetes</taxon>
        <taxon>Thraustochytrida</taxon>
        <taxon>Thraustochytriidae</taxon>
        <taxon>Hondaea</taxon>
    </lineage>
</organism>
<keyword evidence="1" id="KW-0812">Transmembrane</keyword>
<sequence>MMELAVWQGVLLAATASLTAVASAVLAVSAYLVVFPVLVSALEMDAIQAVFVCFIIDLWNGLVICFWYRRSFADTEPVAIVVGLVACLVAAVACAATYGIGFIKSNGGSLGVGREMTFAVGIMLALLGSFAVIYGAVVK</sequence>
<gene>
    <name evidence="2" type="ORF">FCC1311_024162</name>
</gene>
<protein>
    <submittedName>
        <fullName evidence="2">Uncharacterized protein</fullName>
    </submittedName>
</protein>
<accession>A0A2R5G6P0</accession>
<keyword evidence="1" id="KW-1133">Transmembrane helix</keyword>
<evidence type="ECO:0000256" key="1">
    <source>
        <dbReference type="SAM" id="Phobius"/>
    </source>
</evidence>
<proteinExistence type="predicted"/>
<feature type="transmembrane region" description="Helical" evidence="1">
    <location>
        <begin position="46"/>
        <end position="68"/>
    </location>
</feature>
<reference evidence="2 3" key="1">
    <citation type="submission" date="2017-12" db="EMBL/GenBank/DDBJ databases">
        <title>Sequencing, de novo assembly and annotation of complete genome of a new Thraustochytrid species, strain FCC1311.</title>
        <authorList>
            <person name="Sedici K."/>
            <person name="Godart F."/>
            <person name="Aiese Cigliano R."/>
            <person name="Sanseverino W."/>
            <person name="Barakat M."/>
            <person name="Ortet P."/>
            <person name="Marechal E."/>
            <person name="Cagnac O."/>
            <person name="Amato A."/>
        </authorList>
    </citation>
    <scope>NUCLEOTIDE SEQUENCE [LARGE SCALE GENOMIC DNA]</scope>
</reference>
<dbReference type="AlphaFoldDB" id="A0A2R5G6P0"/>
<evidence type="ECO:0000313" key="3">
    <source>
        <dbReference type="Proteomes" id="UP000241890"/>
    </source>
</evidence>